<keyword evidence="1" id="KW-0732">Signal</keyword>
<proteinExistence type="predicted"/>
<organism evidence="2 3">
    <name type="scientific">Elysia crispata</name>
    <name type="common">lettuce slug</name>
    <dbReference type="NCBI Taxonomy" id="231223"/>
    <lineage>
        <taxon>Eukaryota</taxon>
        <taxon>Metazoa</taxon>
        <taxon>Spiralia</taxon>
        <taxon>Lophotrochozoa</taxon>
        <taxon>Mollusca</taxon>
        <taxon>Gastropoda</taxon>
        <taxon>Heterobranchia</taxon>
        <taxon>Euthyneura</taxon>
        <taxon>Panpulmonata</taxon>
        <taxon>Sacoglossa</taxon>
        <taxon>Placobranchoidea</taxon>
        <taxon>Plakobranchidae</taxon>
        <taxon>Elysia</taxon>
    </lineage>
</organism>
<accession>A0AAE1E352</accession>
<protein>
    <recommendedName>
        <fullName evidence="4">Secreted protein</fullName>
    </recommendedName>
</protein>
<feature type="signal peptide" evidence="1">
    <location>
        <begin position="1"/>
        <end position="22"/>
    </location>
</feature>
<keyword evidence="3" id="KW-1185">Reference proteome</keyword>
<dbReference type="Proteomes" id="UP001283361">
    <property type="component" value="Unassembled WGS sequence"/>
</dbReference>
<gene>
    <name evidence="2" type="ORF">RRG08_028938</name>
</gene>
<dbReference type="AlphaFoldDB" id="A0AAE1E352"/>
<evidence type="ECO:0000313" key="2">
    <source>
        <dbReference type="EMBL" id="KAK3791790.1"/>
    </source>
</evidence>
<reference evidence="2" key="1">
    <citation type="journal article" date="2023" name="G3 (Bethesda)">
        <title>A reference genome for the long-term kleptoplast-retaining sea slug Elysia crispata morphotype clarki.</title>
        <authorList>
            <person name="Eastman K.E."/>
            <person name="Pendleton A.L."/>
            <person name="Shaikh M.A."/>
            <person name="Suttiyut T."/>
            <person name="Ogas R."/>
            <person name="Tomko P."/>
            <person name="Gavelis G."/>
            <person name="Widhalm J.R."/>
            <person name="Wisecaver J.H."/>
        </authorList>
    </citation>
    <scope>NUCLEOTIDE SEQUENCE</scope>
    <source>
        <strain evidence="2">ECLA1</strain>
    </source>
</reference>
<name>A0AAE1E352_9GAST</name>
<evidence type="ECO:0000313" key="3">
    <source>
        <dbReference type="Proteomes" id="UP001283361"/>
    </source>
</evidence>
<evidence type="ECO:0008006" key="4">
    <source>
        <dbReference type="Google" id="ProtNLM"/>
    </source>
</evidence>
<comment type="caution">
    <text evidence="2">The sequence shown here is derived from an EMBL/GenBank/DDBJ whole genome shotgun (WGS) entry which is preliminary data.</text>
</comment>
<evidence type="ECO:0000256" key="1">
    <source>
        <dbReference type="SAM" id="SignalP"/>
    </source>
</evidence>
<feature type="chain" id="PRO_5042114273" description="Secreted protein" evidence="1">
    <location>
        <begin position="23"/>
        <end position="150"/>
    </location>
</feature>
<dbReference type="EMBL" id="JAWDGP010001430">
    <property type="protein sequence ID" value="KAK3791790.1"/>
    <property type="molecule type" value="Genomic_DNA"/>
</dbReference>
<sequence>MRRISHLKVLSLSTCFLQCVHVQHELRTVTKSNSAFYVPPDVATINTDFREDHCSPYSILLTLRLLTIAGRAGDSQTQLDRQGAEMRAQDLGGFNRQVVRVCHYMSRSFNNFVHCVFLVELVHKHWLPSALARKRSPSPAVLEVGENKQC</sequence>